<dbReference type="Pfam" id="PF01412">
    <property type="entry name" value="ArfGap"/>
    <property type="match status" value="1"/>
</dbReference>
<keyword evidence="1" id="KW-0862">Zinc</keyword>
<evidence type="ECO:0000259" key="3">
    <source>
        <dbReference type="PROSITE" id="PS50115"/>
    </source>
</evidence>
<dbReference type="PANTHER" id="PTHR46097:SF3">
    <property type="entry name" value="ARF GTPASE-ACTIVATING PROTEIN GIT"/>
    <property type="match status" value="1"/>
</dbReference>
<dbReference type="InterPro" id="IPR001164">
    <property type="entry name" value="ArfGAP_dom"/>
</dbReference>
<keyword evidence="1" id="KW-0863">Zinc-finger</keyword>
<dbReference type="GO" id="GO:0008277">
    <property type="term" value="P:regulation of G protein-coupled receptor signaling pathway"/>
    <property type="evidence" value="ECO:0007669"/>
    <property type="project" value="TreeGrafter"/>
</dbReference>
<keyword evidence="1" id="KW-0479">Metal-binding</keyword>
<dbReference type="Gene3D" id="1.10.220.150">
    <property type="entry name" value="Arf GTPase activating protein"/>
    <property type="match status" value="1"/>
</dbReference>
<dbReference type="GO" id="GO:0031267">
    <property type="term" value="F:small GTPase binding"/>
    <property type="evidence" value="ECO:0007669"/>
    <property type="project" value="TreeGrafter"/>
</dbReference>
<dbReference type="PANTHER" id="PTHR46097">
    <property type="entry name" value="G PROTEIN-COUPLED RECEPTOR KINASE INTERACTING ARFGAP"/>
    <property type="match status" value="1"/>
</dbReference>
<dbReference type="GO" id="GO:0007420">
    <property type="term" value="P:brain development"/>
    <property type="evidence" value="ECO:0007669"/>
    <property type="project" value="InterPro"/>
</dbReference>
<name>A0AAV2SJE1_MEGNR</name>
<dbReference type="GO" id="GO:0008270">
    <property type="term" value="F:zinc ion binding"/>
    <property type="evidence" value="ECO:0007669"/>
    <property type="project" value="UniProtKB-KW"/>
</dbReference>
<dbReference type="FunFam" id="1.10.220.150:FF:000003">
    <property type="entry name" value="ARF GTPase-activating protein GIT2 isoform 1"/>
    <property type="match status" value="1"/>
</dbReference>
<dbReference type="PROSITE" id="PS50115">
    <property type="entry name" value="ARFGAP"/>
    <property type="match status" value="1"/>
</dbReference>
<dbReference type="AlphaFoldDB" id="A0AAV2SJE1"/>
<feature type="non-terminal residue" evidence="4">
    <location>
        <position position="172"/>
    </location>
</feature>
<evidence type="ECO:0000313" key="4">
    <source>
        <dbReference type="EMBL" id="CAL4196894.1"/>
    </source>
</evidence>
<dbReference type="GO" id="GO:0005096">
    <property type="term" value="F:GTPase activator activity"/>
    <property type="evidence" value="ECO:0007669"/>
    <property type="project" value="InterPro"/>
</dbReference>
<dbReference type="Proteomes" id="UP001497623">
    <property type="component" value="Unassembled WGS sequence"/>
</dbReference>
<dbReference type="SUPFAM" id="SSF57863">
    <property type="entry name" value="ArfGap/RecO-like zinc finger"/>
    <property type="match status" value="1"/>
</dbReference>
<dbReference type="GO" id="GO:0098793">
    <property type="term" value="C:presynapse"/>
    <property type="evidence" value="ECO:0007669"/>
    <property type="project" value="GOC"/>
</dbReference>
<dbReference type="CDD" id="cd08833">
    <property type="entry name" value="ArfGap_GIT"/>
    <property type="match status" value="1"/>
</dbReference>
<gene>
    <name evidence="4" type="ORF">MNOR_LOCUS37216</name>
</gene>
<accession>A0AAV2SJE1</accession>
<dbReference type="PRINTS" id="PR00405">
    <property type="entry name" value="REVINTRACTNG"/>
</dbReference>
<dbReference type="GO" id="GO:0036465">
    <property type="term" value="P:synaptic vesicle recycling"/>
    <property type="evidence" value="ECO:0007669"/>
    <property type="project" value="TreeGrafter"/>
</dbReference>
<dbReference type="SMART" id="SM00105">
    <property type="entry name" value="ArfGap"/>
    <property type="match status" value="1"/>
</dbReference>
<dbReference type="GO" id="GO:0032012">
    <property type="term" value="P:regulation of ARF protein signal transduction"/>
    <property type="evidence" value="ECO:0007669"/>
    <property type="project" value="InterPro"/>
</dbReference>
<protein>
    <recommendedName>
        <fullName evidence="3">Arf-GAP domain-containing protein</fullName>
    </recommendedName>
</protein>
<evidence type="ECO:0000256" key="1">
    <source>
        <dbReference type="PROSITE-ProRule" id="PRU00288"/>
    </source>
</evidence>
<feature type="region of interest" description="Disordered" evidence="2">
    <location>
        <begin position="91"/>
        <end position="110"/>
    </location>
</feature>
<keyword evidence="5" id="KW-1185">Reference proteome</keyword>
<sequence>MSRVGGGARSKPRNHQDVCADCGTQDPGWASINRGILVCDECCSVHRSLGRHISHVKSLKKGTWNPTQLAMVHSLSNSGANHIWEHTLLDPGVTKSGRRKPSPKDPVHPTKADFIRAKHQMLSFVYRPPRDETISDADADVSRQLHASVRTANLETSLRLLSQGADPNYYHK</sequence>
<comment type="caution">
    <text evidence="4">The sequence shown here is derived from an EMBL/GenBank/DDBJ whole genome shotgun (WGS) entry which is preliminary data.</text>
</comment>
<organism evidence="4 5">
    <name type="scientific">Meganyctiphanes norvegica</name>
    <name type="common">Northern krill</name>
    <name type="synonym">Thysanopoda norvegica</name>
    <dbReference type="NCBI Taxonomy" id="48144"/>
    <lineage>
        <taxon>Eukaryota</taxon>
        <taxon>Metazoa</taxon>
        <taxon>Ecdysozoa</taxon>
        <taxon>Arthropoda</taxon>
        <taxon>Crustacea</taxon>
        <taxon>Multicrustacea</taxon>
        <taxon>Malacostraca</taxon>
        <taxon>Eumalacostraca</taxon>
        <taxon>Eucarida</taxon>
        <taxon>Euphausiacea</taxon>
        <taxon>Euphausiidae</taxon>
        <taxon>Meganyctiphanes</taxon>
    </lineage>
</organism>
<evidence type="ECO:0000256" key="2">
    <source>
        <dbReference type="SAM" id="MobiDB-lite"/>
    </source>
</evidence>
<dbReference type="InterPro" id="IPR037278">
    <property type="entry name" value="ARFGAP/RecO"/>
</dbReference>
<dbReference type="InterPro" id="IPR038508">
    <property type="entry name" value="ArfGAP_dom_sf"/>
</dbReference>
<dbReference type="EMBL" id="CAXKWB010073216">
    <property type="protein sequence ID" value="CAL4196894.1"/>
    <property type="molecule type" value="Genomic_DNA"/>
</dbReference>
<evidence type="ECO:0000313" key="5">
    <source>
        <dbReference type="Proteomes" id="UP001497623"/>
    </source>
</evidence>
<reference evidence="4 5" key="1">
    <citation type="submission" date="2024-05" db="EMBL/GenBank/DDBJ databases">
        <authorList>
            <person name="Wallberg A."/>
        </authorList>
    </citation>
    <scope>NUCLEOTIDE SEQUENCE [LARGE SCALE GENOMIC DNA]</scope>
</reference>
<dbReference type="InterPro" id="IPR047161">
    <property type="entry name" value="GIT-like"/>
</dbReference>
<feature type="domain" description="Arf-GAP" evidence="3">
    <location>
        <begin position="2"/>
        <end position="132"/>
    </location>
</feature>
<proteinExistence type="predicted"/>